<gene>
    <name evidence="1" type="ORF">Raf01_81110</name>
</gene>
<accession>A0A8J3QZ38</accession>
<sequence>MECDGDAVAGAAPSAVAANAKPAIPVMRAVVPITSPVGFYLSDAWFASGTRGVLPPGARPRRPLRGP</sequence>
<organism evidence="1 2">
    <name type="scientific">Rugosimonospora africana</name>
    <dbReference type="NCBI Taxonomy" id="556532"/>
    <lineage>
        <taxon>Bacteria</taxon>
        <taxon>Bacillati</taxon>
        <taxon>Actinomycetota</taxon>
        <taxon>Actinomycetes</taxon>
        <taxon>Micromonosporales</taxon>
        <taxon>Micromonosporaceae</taxon>
        <taxon>Rugosimonospora</taxon>
    </lineage>
</organism>
<reference evidence="1" key="1">
    <citation type="submission" date="2021-01" db="EMBL/GenBank/DDBJ databases">
        <title>Whole genome shotgun sequence of Rugosimonospora africana NBRC 104875.</title>
        <authorList>
            <person name="Komaki H."/>
            <person name="Tamura T."/>
        </authorList>
    </citation>
    <scope>NUCLEOTIDE SEQUENCE</scope>
    <source>
        <strain evidence="1">NBRC 104875</strain>
    </source>
</reference>
<name>A0A8J3QZ38_9ACTN</name>
<evidence type="ECO:0000313" key="2">
    <source>
        <dbReference type="Proteomes" id="UP000642748"/>
    </source>
</evidence>
<dbReference type="Proteomes" id="UP000642748">
    <property type="component" value="Unassembled WGS sequence"/>
</dbReference>
<dbReference type="AlphaFoldDB" id="A0A8J3QZ38"/>
<protein>
    <submittedName>
        <fullName evidence="1">Uncharacterized protein</fullName>
    </submittedName>
</protein>
<proteinExistence type="predicted"/>
<evidence type="ECO:0000313" key="1">
    <source>
        <dbReference type="EMBL" id="GIH19939.1"/>
    </source>
</evidence>
<dbReference type="EMBL" id="BONZ01000086">
    <property type="protein sequence ID" value="GIH19939.1"/>
    <property type="molecule type" value="Genomic_DNA"/>
</dbReference>
<comment type="caution">
    <text evidence="1">The sequence shown here is derived from an EMBL/GenBank/DDBJ whole genome shotgun (WGS) entry which is preliminary data.</text>
</comment>
<keyword evidence="2" id="KW-1185">Reference proteome</keyword>